<keyword evidence="10" id="KW-1185">Reference proteome</keyword>
<evidence type="ECO:0000256" key="4">
    <source>
        <dbReference type="ARBA" id="ARBA00023136"/>
    </source>
</evidence>
<dbReference type="InterPro" id="IPR036179">
    <property type="entry name" value="Ig-like_dom_sf"/>
</dbReference>
<dbReference type="PANTHER" id="PTHR23278">
    <property type="entry name" value="SIDESTEP PROTEIN"/>
    <property type="match status" value="1"/>
</dbReference>
<dbReference type="InterPro" id="IPR003961">
    <property type="entry name" value="FN3_dom"/>
</dbReference>
<dbReference type="InterPro" id="IPR013151">
    <property type="entry name" value="Immunoglobulin_dom"/>
</dbReference>
<keyword evidence="3 6" id="KW-1133">Transmembrane helix</keyword>
<keyword evidence="5" id="KW-1015">Disulfide bond</keyword>
<feature type="transmembrane region" description="Helical" evidence="6">
    <location>
        <begin position="624"/>
        <end position="647"/>
    </location>
</feature>
<dbReference type="PROSITE" id="PS50853">
    <property type="entry name" value="FN3"/>
    <property type="match status" value="1"/>
</dbReference>
<evidence type="ECO:0000256" key="6">
    <source>
        <dbReference type="SAM" id="Phobius"/>
    </source>
</evidence>
<dbReference type="SMART" id="SM00408">
    <property type="entry name" value="IGc2"/>
    <property type="match status" value="5"/>
</dbReference>
<proteinExistence type="predicted"/>
<evidence type="ECO:0000256" key="3">
    <source>
        <dbReference type="ARBA" id="ARBA00022989"/>
    </source>
</evidence>
<dbReference type="InterPro" id="IPR036116">
    <property type="entry name" value="FN3_sf"/>
</dbReference>
<comment type="subcellular location">
    <subcellularLocation>
        <location evidence="1">Membrane</location>
        <topology evidence="1">Single-pass membrane protein</topology>
    </subcellularLocation>
</comment>
<dbReference type="InterPro" id="IPR003598">
    <property type="entry name" value="Ig_sub2"/>
</dbReference>
<organism evidence="9 10">
    <name type="scientific">Diabrotica virgifera virgifera</name>
    <name type="common">western corn rootworm</name>
    <dbReference type="NCBI Taxonomy" id="50390"/>
    <lineage>
        <taxon>Eukaryota</taxon>
        <taxon>Metazoa</taxon>
        <taxon>Ecdysozoa</taxon>
        <taxon>Arthropoda</taxon>
        <taxon>Hexapoda</taxon>
        <taxon>Insecta</taxon>
        <taxon>Pterygota</taxon>
        <taxon>Neoptera</taxon>
        <taxon>Endopterygota</taxon>
        <taxon>Coleoptera</taxon>
        <taxon>Polyphaga</taxon>
        <taxon>Cucujiformia</taxon>
        <taxon>Chrysomeloidea</taxon>
        <taxon>Chrysomelidae</taxon>
        <taxon>Galerucinae</taxon>
        <taxon>Diabroticina</taxon>
        <taxon>Diabroticites</taxon>
        <taxon>Diabrotica</taxon>
    </lineage>
</organism>
<keyword evidence="4 6" id="KW-0472">Membrane</keyword>
<accession>A0ABM5KLM7</accession>
<name>A0ABM5KLM7_DIAVI</name>
<dbReference type="SMART" id="SM00409">
    <property type="entry name" value="IG"/>
    <property type="match status" value="5"/>
</dbReference>
<dbReference type="RefSeq" id="XP_050511102.1">
    <property type="nucleotide sequence ID" value="XM_050655145.1"/>
</dbReference>
<dbReference type="InterPro" id="IPR007110">
    <property type="entry name" value="Ig-like_dom"/>
</dbReference>
<feature type="domain" description="Ig-like" evidence="7">
    <location>
        <begin position="1"/>
        <end position="110"/>
    </location>
</feature>
<protein>
    <recommendedName>
        <fullName evidence="11">Hemicentin-1-like</fullName>
    </recommendedName>
</protein>
<evidence type="ECO:0008006" key="11">
    <source>
        <dbReference type="Google" id="ProtNLM"/>
    </source>
</evidence>
<dbReference type="PROSITE" id="PS50835">
    <property type="entry name" value="IG_LIKE"/>
    <property type="match status" value="5"/>
</dbReference>
<dbReference type="SUPFAM" id="SSF49265">
    <property type="entry name" value="Fibronectin type III"/>
    <property type="match status" value="1"/>
</dbReference>
<dbReference type="Pfam" id="PF08205">
    <property type="entry name" value="C2-set_2"/>
    <property type="match status" value="1"/>
</dbReference>
<dbReference type="EnsemblMetazoa" id="XM_050655145.1">
    <property type="protein sequence ID" value="XP_050511102.1"/>
    <property type="gene ID" value="LOC114326047"/>
</dbReference>
<sequence length="817" mass="90906">MEEVHGVLGKKQSLPCDIKTRDRDDAVAMVLWFKETVGEPLYSFDVRARQFNQAKLWSSPEMFGPRAFFRAATDPAALVIDNIKLADEGVYRCRVDFKNSPTRNSKVNFTVIVPPEKINIYDGRKKENSVLLGPYNEGSNINLVCEVKGGRPKPKVTWFLENTVIDDSYDVRSDGTVVNHVTFPNVGRQHLHARLICQASNNNLVPAETKAAVLDINLKPQSVNILTQEKHVSADKRYEVECRTSGSRPDAIITWWKGNRPVRRGKEKNFSEQNNQSLSILTFVPVIDDDGKYLTCRAENPSIPESALEDKWRLNVHYVPIVTLRMGISLNPDDIKEGDDVYFECLVQANPKVHKLSWFHNGVEIFQNNGAGVIMSDQSLVLQNVARSTAGNYTCMATNTEGKGVSNPVKLVVRYAPICVQDREELYGALKQETVILRCSVDAHPPVVAFHWTFNNSGDQSDVSPDKFTSEVTSSRLNYTPATDLDYGTLLCYGENEIGRQKDPCVFQVVVAGRPSQLQNCTLINQTSNSLQVDCMEGFDGGLPQSFLMEVLELPSLRPRLNLTTYRTPPVFSANGLDAGASYRIILYAENAKGRSDPTIIDPVTFKGVAKLQGSTASMPVSPLLIGLLGTAAFLATGVCLVLVALCRRHLTHHLHSSRSCHRPTDNGSKHMPMEAVIAADDLIVDGSITGVRTPLTPHTDQPLVIEAVQQRGVLEGADPDIIRNQYERRPTYSFMKVYEPPGTRDDDLDEEGVEYDFRHVAKESPHIPSNQTIYRSLQRPTRNATLPPLPGAHTITHKYRGPEVVTTSNRIQESCI</sequence>
<keyword evidence="2 6" id="KW-0812">Transmembrane</keyword>
<dbReference type="InterPro" id="IPR003599">
    <property type="entry name" value="Ig_sub"/>
</dbReference>
<dbReference type="InterPro" id="IPR013783">
    <property type="entry name" value="Ig-like_fold"/>
</dbReference>
<dbReference type="InterPro" id="IPR013162">
    <property type="entry name" value="CD80_C2-set"/>
</dbReference>
<dbReference type="Gene3D" id="2.60.40.10">
    <property type="entry name" value="Immunoglobulins"/>
    <property type="match status" value="5"/>
</dbReference>
<evidence type="ECO:0000259" key="7">
    <source>
        <dbReference type="PROSITE" id="PS50835"/>
    </source>
</evidence>
<reference evidence="9" key="1">
    <citation type="submission" date="2025-05" db="UniProtKB">
        <authorList>
            <consortium name="EnsemblMetazoa"/>
        </authorList>
    </citation>
    <scope>IDENTIFICATION</scope>
</reference>
<dbReference type="InterPro" id="IPR013106">
    <property type="entry name" value="Ig_V-set"/>
</dbReference>
<feature type="domain" description="Fibronectin type-III" evidence="8">
    <location>
        <begin position="514"/>
        <end position="609"/>
    </location>
</feature>
<feature type="domain" description="Ig-like" evidence="7">
    <location>
        <begin position="408"/>
        <end position="492"/>
    </location>
</feature>
<evidence type="ECO:0000259" key="8">
    <source>
        <dbReference type="PROSITE" id="PS50853"/>
    </source>
</evidence>
<evidence type="ECO:0000313" key="10">
    <source>
        <dbReference type="Proteomes" id="UP001652700"/>
    </source>
</evidence>
<dbReference type="GeneID" id="114326047"/>
<dbReference type="CDD" id="cd00063">
    <property type="entry name" value="FN3"/>
    <property type="match status" value="1"/>
</dbReference>
<evidence type="ECO:0000313" key="9">
    <source>
        <dbReference type="EnsemblMetazoa" id="XP_050511102.1"/>
    </source>
</evidence>
<dbReference type="Proteomes" id="UP001652700">
    <property type="component" value="Unplaced"/>
</dbReference>
<feature type="domain" description="Ig-like" evidence="7">
    <location>
        <begin position="320"/>
        <end position="406"/>
    </location>
</feature>
<evidence type="ECO:0000256" key="2">
    <source>
        <dbReference type="ARBA" id="ARBA00022692"/>
    </source>
</evidence>
<feature type="domain" description="Ig-like" evidence="7">
    <location>
        <begin position="220"/>
        <end position="315"/>
    </location>
</feature>
<evidence type="ECO:0000256" key="5">
    <source>
        <dbReference type="ARBA" id="ARBA00023157"/>
    </source>
</evidence>
<dbReference type="SUPFAM" id="SSF48726">
    <property type="entry name" value="Immunoglobulin"/>
    <property type="match status" value="5"/>
</dbReference>
<dbReference type="PANTHER" id="PTHR23278:SF28">
    <property type="entry name" value="SIDESTEP IV, ISOFORM C"/>
    <property type="match status" value="1"/>
</dbReference>
<feature type="domain" description="Ig-like" evidence="7">
    <location>
        <begin position="115"/>
        <end position="213"/>
    </location>
</feature>
<dbReference type="Pfam" id="PF13927">
    <property type="entry name" value="Ig_3"/>
    <property type="match status" value="2"/>
</dbReference>
<dbReference type="Pfam" id="PF00047">
    <property type="entry name" value="ig"/>
    <property type="match status" value="1"/>
</dbReference>
<evidence type="ECO:0000256" key="1">
    <source>
        <dbReference type="ARBA" id="ARBA00004167"/>
    </source>
</evidence>
<dbReference type="Pfam" id="PF07686">
    <property type="entry name" value="V-set"/>
    <property type="match status" value="1"/>
</dbReference>